<sequence length="381" mass="40495">MDGSITPQFSRDAEIDAVAALWARTAAQHDRDATLPREALALAHRHGLLSLAIPAEQGGSGTDLATLADIVGRLAQGDPAATLILVMHTLIHAGIARDARWPARLRDAVVRATLEEGALLNALRVEPDLGTPARGGLPDTVARKDGGQWRITGRKIYSTGGALLRWGLVWVRTDDPAPRTGFVLVPLDAEGVSIEASWNHLGMRASGSHTVVFDDVAVPLDHAVDVRSPEEWAAPDPAHALWGNVLVAALYDGVARSARHWLGTFLRERTPSNLGRPLATLPRIQEQVGQIDAILLSNRLVLAGAAGGRVDAAESGLVKTLVCENAIRAVDLALALSGNHGLSRDNPLERHHRDVLCSRVHTPQPDAAFGMAGRVALESGS</sequence>
<dbReference type="PIRSF" id="PIRSF016578">
    <property type="entry name" value="HsaA"/>
    <property type="match status" value="1"/>
</dbReference>
<evidence type="ECO:0000256" key="5">
    <source>
        <dbReference type="RuleBase" id="RU362125"/>
    </source>
</evidence>
<dbReference type="PANTHER" id="PTHR43831:SF1">
    <property type="entry name" value="ISOBUTYRYL-COA DEHYDROGENASE, MITOCHONDRIAL"/>
    <property type="match status" value="1"/>
</dbReference>
<feature type="domain" description="Acyl-CoA oxidase/dehydrogenase middle" evidence="7">
    <location>
        <begin position="126"/>
        <end position="216"/>
    </location>
</feature>
<evidence type="ECO:0000259" key="8">
    <source>
        <dbReference type="Pfam" id="PF02771"/>
    </source>
</evidence>
<dbReference type="InterPro" id="IPR009075">
    <property type="entry name" value="AcylCo_DH/oxidase_C"/>
</dbReference>
<keyword evidence="4 5" id="KW-0274">FAD</keyword>
<dbReference type="InterPro" id="IPR037069">
    <property type="entry name" value="AcylCoA_DH/ox_N_sf"/>
</dbReference>
<dbReference type="Proteomes" id="UP001524587">
    <property type="component" value="Unassembled WGS sequence"/>
</dbReference>
<dbReference type="InterPro" id="IPR006091">
    <property type="entry name" value="Acyl-CoA_Oxase/DH_mid-dom"/>
</dbReference>
<keyword evidence="5" id="KW-0560">Oxidoreductase</keyword>
<dbReference type="Gene3D" id="1.20.140.10">
    <property type="entry name" value="Butyryl-CoA Dehydrogenase, subunit A, domain 3"/>
    <property type="match status" value="1"/>
</dbReference>
<dbReference type="InterPro" id="IPR013786">
    <property type="entry name" value="AcylCoA_DH/ox_N"/>
</dbReference>
<organism evidence="9 10">
    <name type="scientific">Endosaccharibacter trunci</name>
    <dbReference type="NCBI Taxonomy" id="2812733"/>
    <lineage>
        <taxon>Bacteria</taxon>
        <taxon>Pseudomonadati</taxon>
        <taxon>Pseudomonadota</taxon>
        <taxon>Alphaproteobacteria</taxon>
        <taxon>Acetobacterales</taxon>
        <taxon>Acetobacteraceae</taxon>
        <taxon>Endosaccharibacter</taxon>
    </lineage>
</organism>
<comment type="caution">
    <text evidence="9">The sequence shown here is derived from an EMBL/GenBank/DDBJ whole genome shotgun (WGS) entry which is preliminary data.</text>
</comment>
<dbReference type="InterPro" id="IPR009100">
    <property type="entry name" value="AcylCoA_DH/oxidase_NM_dom_sf"/>
</dbReference>
<dbReference type="Pfam" id="PF00441">
    <property type="entry name" value="Acyl-CoA_dh_1"/>
    <property type="match status" value="1"/>
</dbReference>
<evidence type="ECO:0000256" key="4">
    <source>
        <dbReference type="ARBA" id="ARBA00022827"/>
    </source>
</evidence>
<dbReference type="Pfam" id="PF02771">
    <property type="entry name" value="Acyl-CoA_dh_N"/>
    <property type="match status" value="1"/>
</dbReference>
<evidence type="ECO:0000313" key="9">
    <source>
        <dbReference type="EMBL" id="MCQ8278123.1"/>
    </source>
</evidence>
<gene>
    <name evidence="9" type="ORF">NFI95_06635</name>
</gene>
<dbReference type="Gene3D" id="1.10.540.10">
    <property type="entry name" value="Acyl-CoA dehydrogenase/oxidase, N-terminal domain"/>
    <property type="match status" value="1"/>
</dbReference>
<dbReference type="CDD" id="cd00567">
    <property type="entry name" value="ACAD"/>
    <property type="match status" value="1"/>
</dbReference>
<keyword evidence="3 5" id="KW-0285">Flavoprotein</keyword>
<evidence type="ECO:0000256" key="3">
    <source>
        <dbReference type="ARBA" id="ARBA00022630"/>
    </source>
</evidence>
<proteinExistence type="inferred from homology"/>
<dbReference type="InterPro" id="IPR046373">
    <property type="entry name" value="Acyl-CoA_Oxase/DH_mid-dom_sf"/>
</dbReference>
<dbReference type="EMBL" id="JAMSKV010000004">
    <property type="protein sequence ID" value="MCQ8278123.1"/>
    <property type="molecule type" value="Genomic_DNA"/>
</dbReference>
<dbReference type="InterPro" id="IPR052547">
    <property type="entry name" value="Mito_Isobutyryl-CoADH"/>
</dbReference>
<evidence type="ECO:0000259" key="7">
    <source>
        <dbReference type="Pfam" id="PF02770"/>
    </source>
</evidence>
<comment type="similarity">
    <text evidence="2 5">Belongs to the acyl-CoA dehydrogenase family.</text>
</comment>
<reference evidence="9 10" key="1">
    <citation type="submission" date="2022-06" db="EMBL/GenBank/DDBJ databases">
        <title>Endosaccharibacter gen. nov., sp. nov., endophytic bacteria isolated from sugarcane.</title>
        <authorList>
            <person name="Pitiwittayakul N."/>
            <person name="Yukphan P."/>
            <person name="Charoenyingcharoen P."/>
            <person name="Tanasupawat S."/>
        </authorList>
    </citation>
    <scope>NUCLEOTIDE SEQUENCE [LARGE SCALE GENOMIC DNA]</scope>
    <source>
        <strain evidence="9 10">KSS8</strain>
    </source>
</reference>
<dbReference type="PANTHER" id="PTHR43831">
    <property type="entry name" value="ISOBUTYRYL-COA DEHYDROGENASE"/>
    <property type="match status" value="1"/>
</dbReference>
<dbReference type="Pfam" id="PF02770">
    <property type="entry name" value="Acyl-CoA_dh_M"/>
    <property type="match status" value="1"/>
</dbReference>
<evidence type="ECO:0000313" key="10">
    <source>
        <dbReference type="Proteomes" id="UP001524587"/>
    </source>
</evidence>
<evidence type="ECO:0000256" key="1">
    <source>
        <dbReference type="ARBA" id="ARBA00001974"/>
    </source>
</evidence>
<dbReference type="SUPFAM" id="SSF56645">
    <property type="entry name" value="Acyl-CoA dehydrogenase NM domain-like"/>
    <property type="match status" value="1"/>
</dbReference>
<evidence type="ECO:0000259" key="6">
    <source>
        <dbReference type="Pfam" id="PF00441"/>
    </source>
</evidence>
<comment type="cofactor">
    <cofactor evidence="1 5">
        <name>FAD</name>
        <dbReference type="ChEBI" id="CHEBI:57692"/>
    </cofactor>
</comment>
<protein>
    <submittedName>
        <fullName evidence="9">Acyl-CoA/acyl-ACP dehydrogenase</fullName>
    </submittedName>
</protein>
<keyword evidence="10" id="KW-1185">Reference proteome</keyword>
<name>A0ABT1W5U4_9PROT</name>
<dbReference type="InterPro" id="IPR036250">
    <property type="entry name" value="AcylCo_DH-like_C"/>
</dbReference>
<dbReference type="Gene3D" id="2.40.110.10">
    <property type="entry name" value="Butyryl-CoA Dehydrogenase, subunit A, domain 2"/>
    <property type="match status" value="1"/>
</dbReference>
<feature type="domain" description="Acyl-CoA dehydrogenase/oxidase N-terminal" evidence="8">
    <location>
        <begin position="22"/>
        <end position="95"/>
    </location>
</feature>
<evidence type="ECO:0000256" key="2">
    <source>
        <dbReference type="ARBA" id="ARBA00009347"/>
    </source>
</evidence>
<feature type="domain" description="Acyl-CoA dehydrogenase/oxidase C-terminal" evidence="6">
    <location>
        <begin position="253"/>
        <end position="359"/>
    </location>
</feature>
<accession>A0ABT1W5U4</accession>
<dbReference type="SUPFAM" id="SSF47203">
    <property type="entry name" value="Acyl-CoA dehydrogenase C-terminal domain-like"/>
    <property type="match status" value="1"/>
</dbReference>
<dbReference type="RefSeq" id="WP_422863582.1">
    <property type="nucleotide sequence ID" value="NZ_JAMSKV010000004.1"/>
</dbReference>